<protein>
    <submittedName>
        <fullName evidence="1">Uncharacterized protein</fullName>
    </submittedName>
</protein>
<proteinExistence type="predicted"/>
<evidence type="ECO:0000313" key="2">
    <source>
        <dbReference type="Proteomes" id="UP001732700"/>
    </source>
</evidence>
<name>A0ACD5ZDW2_AVESA</name>
<reference evidence="1" key="1">
    <citation type="submission" date="2021-05" db="EMBL/GenBank/DDBJ databases">
        <authorList>
            <person name="Scholz U."/>
            <person name="Mascher M."/>
            <person name="Fiebig A."/>
        </authorList>
    </citation>
    <scope>NUCLEOTIDE SEQUENCE [LARGE SCALE GENOMIC DNA]</scope>
</reference>
<organism evidence="1 2">
    <name type="scientific">Avena sativa</name>
    <name type="common">Oat</name>
    <dbReference type="NCBI Taxonomy" id="4498"/>
    <lineage>
        <taxon>Eukaryota</taxon>
        <taxon>Viridiplantae</taxon>
        <taxon>Streptophyta</taxon>
        <taxon>Embryophyta</taxon>
        <taxon>Tracheophyta</taxon>
        <taxon>Spermatophyta</taxon>
        <taxon>Magnoliopsida</taxon>
        <taxon>Liliopsida</taxon>
        <taxon>Poales</taxon>
        <taxon>Poaceae</taxon>
        <taxon>BOP clade</taxon>
        <taxon>Pooideae</taxon>
        <taxon>Poodae</taxon>
        <taxon>Poeae</taxon>
        <taxon>Poeae Chloroplast Group 1 (Aveneae type)</taxon>
        <taxon>Aveninae</taxon>
        <taxon>Avena</taxon>
    </lineage>
</organism>
<sequence length="1094" mass="118127">MAATGEDGGGGGGGGGGDKMKLLCSLGGRILPRPGDGTLRYAGGDTRIVSVPRGVALQDLLARLSDAYGGATGPHFAVKYQLPDEGLDALISVSSPEDLDNMVEEYDKLAVASPKLRVFIFPIFDAASGDEASEGGGGFDAGLRYLEAVNGIVRKDSIASLSSTQCSDGGAPAPTPAAPSGAGGGSPSAAVSPTSTCSYDASRSAFTVAPPPQQPLVDVFSNAAPAPVPVKPQESAAEMRAAPQPNPHPQPHPEAARYRQPLSQLPPLPPVFMNDHREAMQGLNQPPPENTTWFQDCNMCVKALPHAHSDPVMNDYGSDVHGGAVPEPMPVFMSLRPEDVARIMMAERQVPAQMGAYGYTHMHPVQHGITNPVPVDPASFHQHVYLQQQQQQQQHQQQHQQQQQQFSPHQVPSTYGFNHNPVMPNEMVSPNSAHSDIASSHQQSMLHQLPSAHGMAQYLVRPSNNPNNPLEGEGSLSGNSRHREDGHVLLDNMQTVAPVPAPSYMVNVDRMMDSLRVSPNESRSPEQRMYAENGLPQNAIQEYTQSNTNTFFDVNEPKVVPPTESVPPPSVASPYMHNLQHANVGHMPHMVSIGGPYPSYVAATIGHGGVPPSAYGVDLSYAKATVNPISEQKDVLPEVYHKEAPHEPVPPSNTNAQVPLQTPALSNHVPNVEQHQESGLPGQQLNSAHVLPPRPKRVPSRENISSKDAHSQNSLLNCKGPDLNIPAEEQSYHKDAHAEQARFVKGDGITNPDLLGMEDGLAAFEPPPPLLKEGHGAVNNKVDGQAHANEVTKSKPADWVSGLPVTDELGRLQIIKNDDLEELQELGSGTFGTVYHGKWRGSDVAIKRINERCFAGKPSEQDKMRHDFWNEASNLADLHHPNVVAFYGVVLDGPGGSIATVTEYMVNGSLRTALLKNSKSLDRRKRLIIAMDTAFGMEYLHNKNIVHFDLKSDNLLVNLRDPQRPICKVGDLGLSKVKCQTLISGGVRGTLPWMAPELLNGSSSLVSEKVDVFSFGIVLWELLTGEEPYADLHYGVIIGGIVSNTLRPQVPDSCDPEWRSLMEQCWATEPSERPSFTQVAVRLRSMAASQKVQS</sequence>
<evidence type="ECO:0000313" key="1">
    <source>
        <dbReference type="EnsemblPlants" id="AVESA.00010b.r2.6CG1146640.1.CDS"/>
    </source>
</evidence>
<accession>A0ACD5ZDW2</accession>
<dbReference type="Proteomes" id="UP001732700">
    <property type="component" value="Chromosome 6C"/>
</dbReference>
<dbReference type="EnsemblPlants" id="AVESA.00010b.r2.6CG1146640.1">
    <property type="protein sequence ID" value="AVESA.00010b.r2.6CG1146640.1.CDS"/>
    <property type="gene ID" value="AVESA.00010b.r2.6CG1146640"/>
</dbReference>
<reference evidence="1" key="2">
    <citation type="submission" date="2025-09" db="UniProtKB">
        <authorList>
            <consortium name="EnsemblPlants"/>
        </authorList>
    </citation>
    <scope>IDENTIFICATION</scope>
</reference>
<keyword evidence="2" id="KW-1185">Reference proteome</keyword>